<protein>
    <submittedName>
        <fullName evidence="1">Uncharacterized protein</fullName>
    </submittedName>
</protein>
<proteinExistence type="predicted"/>
<organism evidence="1 2">
    <name type="scientific">Seiridium cardinale</name>
    <dbReference type="NCBI Taxonomy" id="138064"/>
    <lineage>
        <taxon>Eukaryota</taxon>
        <taxon>Fungi</taxon>
        <taxon>Dikarya</taxon>
        <taxon>Ascomycota</taxon>
        <taxon>Pezizomycotina</taxon>
        <taxon>Sordariomycetes</taxon>
        <taxon>Xylariomycetidae</taxon>
        <taxon>Amphisphaeriales</taxon>
        <taxon>Sporocadaceae</taxon>
        <taxon>Seiridium</taxon>
    </lineage>
</organism>
<evidence type="ECO:0000313" key="2">
    <source>
        <dbReference type="Proteomes" id="UP001465668"/>
    </source>
</evidence>
<keyword evidence="2" id="KW-1185">Reference proteome</keyword>
<comment type="caution">
    <text evidence="1">The sequence shown here is derived from an EMBL/GenBank/DDBJ whole genome shotgun (WGS) entry which is preliminary data.</text>
</comment>
<dbReference type="Proteomes" id="UP001465668">
    <property type="component" value="Unassembled WGS sequence"/>
</dbReference>
<name>A0ABR2XIH5_9PEZI</name>
<evidence type="ECO:0000313" key="1">
    <source>
        <dbReference type="EMBL" id="KAK9773450.1"/>
    </source>
</evidence>
<reference evidence="1 2" key="1">
    <citation type="submission" date="2024-02" db="EMBL/GenBank/DDBJ databases">
        <title>First draft genome assembly of two strains of Seiridium cardinale.</title>
        <authorList>
            <person name="Emiliani G."/>
            <person name="Scali E."/>
        </authorList>
    </citation>
    <scope>NUCLEOTIDE SEQUENCE [LARGE SCALE GENOMIC DNA]</scope>
    <source>
        <strain evidence="1 2">BM-138-000479</strain>
    </source>
</reference>
<dbReference type="EMBL" id="JARVKM010000050">
    <property type="protein sequence ID" value="KAK9773450.1"/>
    <property type="molecule type" value="Genomic_DNA"/>
</dbReference>
<sequence>MAIVDSRPSSGELTAPSGFGFLNHDMRRLFWYFTTWPRMNPPHDITVVVCLGQSCECEYAAPFPRSAVWQSTVPADAPPNRHNWTGPVNGAHMTNSTKYAMNLRAGGAGRPAACGTAAPDFLSHSHSRTLT</sequence>
<accession>A0ABR2XIH5</accession>
<gene>
    <name evidence="1" type="ORF">SCAR479_09782</name>
</gene>